<evidence type="ECO:0000313" key="7">
    <source>
        <dbReference type="EMBL" id="CAH1190265.1"/>
    </source>
</evidence>
<keyword evidence="6" id="KW-0472">Membrane</keyword>
<evidence type="ECO:0000256" key="5">
    <source>
        <dbReference type="ARBA" id="ARBA00031636"/>
    </source>
</evidence>
<evidence type="ECO:0000256" key="6">
    <source>
        <dbReference type="SAM" id="Phobius"/>
    </source>
</evidence>
<keyword evidence="6" id="KW-1133">Transmembrane helix</keyword>
<comment type="similarity">
    <text evidence="2">Belongs to the multi antimicrobial extrusion (MATE) (TC 2.A.66.1) family.</text>
</comment>
<organism evidence="7 8">
    <name type="scientific">Paenibacillus auburnensis</name>
    <dbReference type="NCBI Taxonomy" id="2905649"/>
    <lineage>
        <taxon>Bacteria</taxon>
        <taxon>Bacillati</taxon>
        <taxon>Bacillota</taxon>
        <taxon>Bacilli</taxon>
        <taxon>Bacillales</taxon>
        <taxon>Paenibacillaceae</taxon>
        <taxon>Paenibacillus</taxon>
    </lineage>
</organism>
<evidence type="ECO:0000256" key="4">
    <source>
        <dbReference type="ARBA" id="ARBA00022448"/>
    </source>
</evidence>
<evidence type="ECO:0000256" key="2">
    <source>
        <dbReference type="ARBA" id="ARBA00010199"/>
    </source>
</evidence>
<accession>A0ABM9BNX8</accession>
<name>A0ABM9BNX8_9BACL</name>
<sequence length="110" mass="12102">MKQTHSLKQKAGQFLHILFPILITQIALSAITFFDTNMSGKFGTNDLAGVAIGTSLWIPIQTGLSGILMGITPIVSHLLGSKKIRMWPTRLPRACGFHCSFLFWCWPSAA</sequence>
<proteinExistence type="inferred from homology"/>
<dbReference type="Proteomes" id="UP000838324">
    <property type="component" value="Unassembled WGS sequence"/>
</dbReference>
<keyword evidence="4" id="KW-0813">Transport</keyword>
<keyword evidence="8" id="KW-1185">Reference proteome</keyword>
<dbReference type="InterPro" id="IPR002528">
    <property type="entry name" value="MATE_fam"/>
</dbReference>
<dbReference type="PANTHER" id="PTHR43298:SF2">
    <property type="entry name" value="FMN_FAD EXPORTER YEEO-RELATED"/>
    <property type="match status" value="1"/>
</dbReference>
<gene>
    <name evidence="7" type="primary">mdtK_2</name>
    <name evidence="7" type="ORF">PAECIP111892_00080</name>
</gene>
<protein>
    <recommendedName>
        <fullName evidence="3">Probable multidrug resistance protein NorM</fullName>
    </recommendedName>
    <alternativeName>
        <fullName evidence="5">Multidrug-efflux transporter</fullName>
    </alternativeName>
</protein>
<dbReference type="EMBL" id="CAKMMG010000001">
    <property type="protein sequence ID" value="CAH1190265.1"/>
    <property type="molecule type" value="Genomic_DNA"/>
</dbReference>
<feature type="transmembrane region" description="Helical" evidence="6">
    <location>
        <begin position="12"/>
        <end position="34"/>
    </location>
</feature>
<dbReference type="PANTHER" id="PTHR43298">
    <property type="entry name" value="MULTIDRUG RESISTANCE PROTEIN NORM-RELATED"/>
    <property type="match status" value="1"/>
</dbReference>
<keyword evidence="6" id="KW-0812">Transmembrane</keyword>
<feature type="transmembrane region" description="Helical" evidence="6">
    <location>
        <begin position="54"/>
        <end position="79"/>
    </location>
</feature>
<evidence type="ECO:0000256" key="3">
    <source>
        <dbReference type="ARBA" id="ARBA00020268"/>
    </source>
</evidence>
<reference evidence="7" key="1">
    <citation type="submission" date="2022-01" db="EMBL/GenBank/DDBJ databases">
        <authorList>
            <person name="Criscuolo A."/>
        </authorList>
    </citation>
    <scope>NUCLEOTIDE SEQUENCE</scope>
    <source>
        <strain evidence="7">CIP111892</strain>
    </source>
</reference>
<evidence type="ECO:0000256" key="1">
    <source>
        <dbReference type="ARBA" id="ARBA00003408"/>
    </source>
</evidence>
<comment type="caution">
    <text evidence="7">The sequence shown here is derived from an EMBL/GenBank/DDBJ whole genome shotgun (WGS) entry which is preliminary data.</text>
</comment>
<dbReference type="InterPro" id="IPR050222">
    <property type="entry name" value="MATE_MdtK"/>
</dbReference>
<comment type="function">
    <text evidence="1">Multidrug efflux pump.</text>
</comment>
<dbReference type="Pfam" id="PF01554">
    <property type="entry name" value="MatE"/>
    <property type="match status" value="1"/>
</dbReference>
<evidence type="ECO:0000313" key="8">
    <source>
        <dbReference type="Proteomes" id="UP000838324"/>
    </source>
</evidence>